<feature type="signal peptide" evidence="3">
    <location>
        <begin position="1"/>
        <end position="25"/>
    </location>
</feature>
<dbReference type="EMBL" id="KV878894">
    <property type="protein sequence ID" value="OJJ85502.1"/>
    <property type="molecule type" value="Genomic_DNA"/>
</dbReference>
<dbReference type="InterPro" id="IPR000026">
    <property type="entry name" value="N1-like"/>
</dbReference>
<feature type="chain" id="PRO_5013154765" evidence="3">
    <location>
        <begin position="26"/>
        <end position="166"/>
    </location>
</feature>
<dbReference type="VEuPathDB" id="FungiDB:ASPGLDRAFT_123932"/>
<accession>A0A1L9VNN0</accession>
<dbReference type="GO" id="GO:0016787">
    <property type="term" value="F:hydrolase activity"/>
    <property type="evidence" value="ECO:0007669"/>
    <property type="project" value="UniProtKB-KW"/>
</dbReference>
<dbReference type="Gene3D" id="3.10.450.30">
    <property type="entry name" value="Microbial ribonucleases"/>
    <property type="match status" value="1"/>
</dbReference>
<evidence type="ECO:0000313" key="5">
    <source>
        <dbReference type="Proteomes" id="UP000184300"/>
    </source>
</evidence>
<keyword evidence="2" id="KW-0378">Hydrolase</keyword>
<evidence type="ECO:0000313" key="4">
    <source>
        <dbReference type="EMBL" id="OJJ85502.1"/>
    </source>
</evidence>
<keyword evidence="3" id="KW-0732">Signal</keyword>
<dbReference type="RefSeq" id="XP_022402200.1">
    <property type="nucleotide sequence ID" value="XM_022540443.1"/>
</dbReference>
<keyword evidence="5" id="KW-1185">Reference proteome</keyword>
<gene>
    <name evidence="4" type="ORF">ASPGLDRAFT_123932</name>
</gene>
<sequence>MRLIQAFLYLALLVAAPIFAAPAKGKPAVNTAPLTHNQTTVTCKPTKNLSTTKTFKVNIARAKEQMQKAGLNTGTSGDPHVYGNVDKLHWGVGACDKPSAHLLEYPIYWDGEKVEWKKNEYTLMQGKTPIRVVYANANGVPVYCGVMTHSKVTDEHKGEEFFVKCE</sequence>
<dbReference type="OrthoDB" id="4470832at2759"/>
<keyword evidence="1" id="KW-0540">Nuclease</keyword>
<evidence type="ECO:0000256" key="3">
    <source>
        <dbReference type="SAM" id="SignalP"/>
    </source>
</evidence>
<dbReference type="SUPFAM" id="SSF53933">
    <property type="entry name" value="Microbial ribonucleases"/>
    <property type="match status" value="1"/>
</dbReference>
<reference evidence="5" key="1">
    <citation type="journal article" date="2017" name="Genome Biol.">
        <title>Comparative genomics reveals high biological diversity and specific adaptations in the industrially and medically important fungal genus Aspergillus.</title>
        <authorList>
            <person name="de Vries R.P."/>
            <person name="Riley R."/>
            <person name="Wiebenga A."/>
            <person name="Aguilar-Osorio G."/>
            <person name="Amillis S."/>
            <person name="Uchima C.A."/>
            <person name="Anderluh G."/>
            <person name="Asadollahi M."/>
            <person name="Askin M."/>
            <person name="Barry K."/>
            <person name="Battaglia E."/>
            <person name="Bayram O."/>
            <person name="Benocci T."/>
            <person name="Braus-Stromeyer S.A."/>
            <person name="Caldana C."/>
            <person name="Canovas D."/>
            <person name="Cerqueira G.C."/>
            <person name="Chen F."/>
            <person name="Chen W."/>
            <person name="Choi C."/>
            <person name="Clum A."/>
            <person name="Dos Santos R.A."/>
            <person name="Damasio A.R."/>
            <person name="Diallinas G."/>
            <person name="Emri T."/>
            <person name="Fekete E."/>
            <person name="Flipphi M."/>
            <person name="Freyberg S."/>
            <person name="Gallo A."/>
            <person name="Gournas C."/>
            <person name="Habgood R."/>
            <person name="Hainaut M."/>
            <person name="Harispe M.L."/>
            <person name="Henrissat B."/>
            <person name="Hilden K.S."/>
            <person name="Hope R."/>
            <person name="Hossain A."/>
            <person name="Karabika E."/>
            <person name="Karaffa L."/>
            <person name="Karanyi Z."/>
            <person name="Krasevec N."/>
            <person name="Kuo A."/>
            <person name="Kusch H."/>
            <person name="LaButti K."/>
            <person name="Lagendijk E.L."/>
            <person name="Lapidus A."/>
            <person name="Levasseur A."/>
            <person name="Lindquist E."/>
            <person name="Lipzen A."/>
            <person name="Logrieco A.F."/>
            <person name="MacCabe A."/>
            <person name="Maekelae M.R."/>
            <person name="Malavazi I."/>
            <person name="Melin P."/>
            <person name="Meyer V."/>
            <person name="Mielnichuk N."/>
            <person name="Miskei M."/>
            <person name="Molnar A.P."/>
            <person name="Mule G."/>
            <person name="Ngan C.Y."/>
            <person name="Orejas M."/>
            <person name="Orosz E."/>
            <person name="Ouedraogo J.P."/>
            <person name="Overkamp K.M."/>
            <person name="Park H.-S."/>
            <person name="Perrone G."/>
            <person name="Piumi F."/>
            <person name="Punt P.J."/>
            <person name="Ram A.F."/>
            <person name="Ramon A."/>
            <person name="Rauscher S."/>
            <person name="Record E."/>
            <person name="Riano-Pachon D.M."/>
            <person name="Robert V."/>
            <person name="Roehrig J."/>
            <person name="Ruller R."/>
            <person name="Salamov A."/>
            <person name="Salih N.S."/>
            <person name="Samson R.A."/>
            <person name="Sandor E."/>
            <person name="Sanguinetti M."/>
            <person name="Schuetze T."/>
            <person name="Sepcic K."/>
            <person name="Shelest E."/>
            <person name="Sherlock G."/>
            <person name="Sophianopoulou V."/>
            <person name="Squina F.M."/>
            <person name="Sun H."/>
            <person name="Susca A."/>
            <person name="Todd R.B."/>
            <person name="Tsang A."/>
            <person name="Unkles S.E."/>
            <person name="van de Wiele N."/>
            <person name="van Rossen-Uffink D."/>
            <person name="Oliveira J.V."/>
            <person name="Vesth T.C."/>
            <person name="Visser J."/>
            <person name="Yu J.-H."/>
            <person name="Zhou M."/>
            <person name="Andersen M.R."/>
            <person name="Archer D.B."/>
            <person name="Baker S.E."/>
            <person name="Benoit I."/>
            <person name="Brakhage A.A."/>
            <person name="Braus G.H."/>
            <person name="Fischer R."/>
            <person name="Frisvad J.C."/>
            <person name="Goldman G.H."/>
            <person name="Houbraken J."/>
            <person name="Oakley B."/>
            <person name="Pocsi I."/>
            <person name="Scazzocchio C."/>
            <person name="Seiboth B."/>
            <person name="vanKuyk P.A."/>
            <person name="Wortman J."/>
            <person name="Dyer P.S."/>
            <person name="Grigoriev I.V."/>
        </authorList>
    </citation>
    <scope>NUCLEOTIDE SEQUENCE [LARGE SCALE GENOMIC DNA]</scope>
    <source>
        <strain evidence="5">CBS 516.65</strain>
    </source>
</reference>
<protein>
    <submittedName>
        <fullName evidence="4">Uncharacterized protein</fullName>
    </submittedName>
</protein>
<dbReference type="Pfam" id="PF00545">
    <property type="entry name" value="Ribonuclease"/>
    <property type="match status" value="1"/>
</dbReference>
<dbReference type="GeneID" id="34456704"/>
<proteinExistence type="predicted"/>
<dbReference type="GO" id="GO:0003723">
    <property type="term" value="F:RNA binding"/>
    <property type="evidence" value="ECO:0007669"/>
    <property type="project" value="InterPro"/>
</dbReference>
<name>A0A1L9VNN0_ASPGL</name>
<dbReference type="Proteomes" id="UP000184300">
    <property type="component" value="Unassembled WGS sequence"/>
</dbReference>
<dbReference type="GO" id="GO:0004521">
    <property type="term" value="F:RNA endonuclease activity"/>
    <property type="evidence" value="ECO:0007669"/>
    <property type="project" value="InterPro"/>
</dbReference>
<organism evidence="4 5">
    <name type="scientific">Aspergillus glaucus CBS 516.65</name>
    <dbReference type="NCBI Taxonomy" id="1160497"/>
    <lineage>
        <taxon>Eukaryota</taxon>
        <taxon>Fungi</taxon>
        <taxon>Dikarya</taxon>
        <taxon>Ascomycota</taxon>
        <taxon>Pezizomycotina</taxon>
        <taxon>Eurotiomycetes</taxon>
        <taxon>Eurotiomycetidae</taxon>
        <taxon>Eurotiales</taxon>
        <taxon>Aspergillaceae</taxon>
        <taxon>Aspergillus</taxon>
        <taxon>Aspergillus subgen. Aspergillus</taxon>
    </lineage>
</organism>
<dbReference type="AlphaFoldDB" id="A0A1L9VNN0"/>
<dbReference type="InterPro" id="IPR016191">
    <property type="entry name" value="Ribonuclease/ribotoxin"/>
</dbReference>
<evidence type="ECO:0000256" key="2">
    <source>
        <dbReference type="ARBA" id="ARBA00022801"/>
    </source>
</evidence>
<evidence type="ECO:0000256" key="1">
    <source>
        <dbReference type="ARBA" id="ARBA00022722"/>
    </source>
</evidence>